<name>A0ABD5YRG1_9EURY</name>
<keyword evidence="2" id="KW-1185">Reference proteome</keyword>
<organism evidence="1 2">
    <name type="scientific">Halocatena marina</name>
    <dbReference type="NCBI Taxonomy" id="2934937"/>
    <lineage>
        <taxon>Archaea</taxon>
        <taxon>Methanobacteriati</taxon>
        <taxon>Methanobacteriota</taxon>
        <taxon>Stenosarchaea group</taxon>
        <taxon>Halobacteria</taxon>
        <taxon>Halobacteriales</taxon>
        <taxon>Natronomonadaceae</taxon>
        <taxon>Halocatena</taxon>
    </lineage>
</organism>
<protein>
    <submittedName>
        <fullName evidence="1">Uncharacterized protein</fullName>
    </submittedName>
</protein>
<dbReference type="RefSeq" id="WP_390206335.1">
    <property type="nucleotide sequence ID" value="NZ_JBHSZC010000001.1"/>
</dbReference>
<evidence type="ECO:0000313" key="2">
    <source>
        <dbReference type="Proteomes" id="UP001596417"/>
    </source>
</evidence>
<dbReference type="Proteomes" id="UP001596417">
    <property type="component" value="Unassembled WGS sequence"/>
</dbReference>
<accession>A0ABD5YRG1</accession>
<gene>
    <name evidence="1" type="ORF">ACFQL7_19520</name>
</gene>
<proteinExistence type="predicted"/>
<comment type="caution">
    <text evidence="1">The sequence shown here is derived from an EMBL/GenBank/DDBJ whole genome shotgun (WGS) entry which is preliminary data.</text>
</comment>
<dbReference type="AlphaFoldDB" id="A0ABD5YRG1"/>
<sequence>MATGDCVRRLSTFARESNTLSHSPWGTRIEGRNLRRRMIDE</sequence>
<dbReference type="EMBL" id="JBHTAX010000001">
    <property type="protein sequence ID" value="MFC7191758.1"/>
    <property type="molecule type" value="Genomic_DNA"/>
</dbReference>
<reference evidence="1 2" key="1">
    <citation type="journal article" date="2019" name="Int. J. Syst. Evol. Microbiol.">
        <title>The Global Catalogue of Microorganisms (GCM) 10K type strain sequencing project: providing services to taxonomists for standard genome sequencing and annotation.</title>
        <authorList>
            <consortium name="The Broad Institute Genomics Platform"/>
            <consortium name="The Broad Institute Genome Sequencing Center for Infectious Disease"/>
            <person name="Wu L."/>
            <person name="Ma J."/>
        </authorList>
    </citation>
    <scope>NUCLEOTIDE SEQUENCE [LARGE SCALE GENOMIC DNA]</scope>
    <source>
        <strain evidence="1 2">RDMS1</strain>
    </source>
</reference>
<evidence type="ECO:0000313" key="1">
    <source>
        <dbReference type="EMBL" id="MFC7191758.1"/>
    </source>
</evidence>